<reference evidence="2" key="1">
    <citation type="journal article" date="2015" name="Proc. Natl. Acad. Sci. U.S.A.">
        <title>Networks of energetic and metabolic interactions define dynamics in microbial communities.</title>
        <authorList>
            <person name="Embree M."/>
            <person name="Liu J.K."/>
            <person name="Al-Bassam M.M."/>
            <person name="Zengler K."/>
        </authorList>
    </citation>
    <scope>NUCLEOTIDE SEQUENCE</scope>
</reference>
<evidence type="ECO:0000256" key="1">
    <source>
        <dbReference type="SAM" id="MobiDB-lite"/>
    </source>
</evidence>
<accession>A0A0W8F3Q7</accession>
<dbReference type="AlphaFoldDB" id="A0A0W8F3Q7"/>
<name>A0A0W8F3Q7_9ZZZZ</name>
<feature type="region of interest" description="Disordered" evidence="1">
    <location>
        <begin position="1"/>
        <end position="48"/>
    </location>
</feature>
<proteinExistence type="predicted"/>
<feature type="compositionally biased region" description="Basic residues" evidence="1">
    <location>
        <begin position="1"/>
        <end position="14"/>
    </location>
</feature>
<dbReference type="EMBL" id="LNQE01001552">
    <property type="protein sequence ID" value="KUG15520.1"/>
    <property type="molecule type" value="Genomic_DNA"/>
</dbReference>
<feature type="compositionally biased region" description="Basic and acidic residues" evidence="1">
    <location>
        <begin position="20"/>
        <end position="32"/>
    </location>
</feature>
<protein>
    <submittedName>
        <fullName evidence="2">Uncharacterized protein</fullName>
    </submittedName>
</protein>
<organism evidence="2">
    <name type="scientific">hydrocarbon metagenome</name>
    <dbReference type="NCBI Taxonomy" id="938273"/>
    <lineage>
        <taxon>unclassified sequences</taxon>
        <taxon>metagenomes</taxon>
        <taxon>ecological metagenomes</taxon>
    </lineage>
</organism>
<comment type="caution">
    <text evidence="2">The sequence shown here is derived from an EMBL/GenBank/DDBJ whole genome shotgun (WGS) entry which is preliminary data.</text>
</comment>
<gene>
    <name evidence="2" type="ORF">ASZ90_014820</name>
</gene>
<evidence type="ECO:0000313" key="2">
    <source>
        <dbReference type="EMBL" id="KUG15520.1"/>
    </source>
</evidence>
<sequence length="48" mass="5555">MSHHLPGRKRRVRKTNSSGMDEKDLLQGEQGRDQPNQPPSKENTRFIP</sequence>